<feature type="region of interest" description="Sigma-70 factor domain-4" evidence="6">
    <location>
        <begin position="250"/>
        <end position="303"/>
    </location>
</feature>
<dbReference type="CDD" id="cd06171">
    <property type="entry name" value="Sigma70_r4"/>
    <property type="match status" value="1"/>
</dbReference>
<dbReference type="InterPro" id="IPR000943">
    <property type="entry name" value="RNA_pol_sigma70"/>
</dbReference>
<dbReference type="PANTHER" id="PTHR30603:SF67">
    <property type="entry name" value="RNA POLYMERASE SIGMA FACTOR RPOS"/>
    <property type="match status" value="1"/>
</dbReference>
<dbReference type="GO" id="GO:0006352">
    <property type="term" value="P:DNA-templated transcription initiation"/>
    <property type="evidence" value="ECO:0007669"/>
    <property type="project" value="UniProtKB-UniRule"/>
</dbReference>
<evidence type="ECO:0000256" key="1">
    <source>
        <dbReference type="ARBA" id="ARBA00022490"/>
    </source>
</evidence>
<feature type="DNA-binding region" description="H-T-H motif" evidence="6">
    <location>
        <begin position="276"/>
        <end position="295"/>
    </location>
</feature>
<dbReference type="InterPro" id="IPR014284">
    <property type="entry name" value="RNA_pol_sigma-70_dom"/>
</dbReference>
<dbReference type="PROSITE" id="PS00716">
    <property type="entry name" value="SIGMA70_2"/>
    <property type="match status" value="1"/>
</dbReference>
<dbReference type="GO" id="GO:0005737">
    <property type="term" value="C:cytoplasm"/>
    <property type="evidence" value="ECO:0007669"/>
    <property type="project" value="UniProtKB-SubCell"/>
</dbReference>
<dbReference type="NCBIfam" id="TIGR02937">
    <property type="entry name" value="sigma70-ECF"/>
    <property type="match status" value="1"/>
</dbReference>
<keyword evidence="11" id="KW-1185">Reference proteome</keyword>
<dbReference type="GO" id="GO:0016987">
    <property type="term" value="F:sigma factor activity"/>
    <property type="evidence" value="ECO:0007669"/>
    <property type="project" value="UniProtKB-UniRule"/>
</dbReference>
<sequence>MSQKKNRNQDADVELDRDADVETVEQESPQEEEILSAPSQRSLDVTQLYLGEIGFSPLLTAEEEVHYARRALRGDLAARKRMIESNLRLVVKISRRYNNRGLALLDLIEEGNLGLIRAVEKFDPERGFRFSTYATWWIRQTIERAIMNQTRTIQLPIHVVKELNVYLRTARELAHRLDHEPTADEIAEALDKPVEDVSRMLKLNEKISSVDTPIGGDGDKALLDVLADENDKDPEMETQDDDMNVSLVRWLEELNPKQREVLARRFGLLGYEASTLEDVGREIGLTRERVRQIQVEALRRLKEILTQQGLNIDTLFHSE</sequence>
<dbReference type="Gene3D" id="1.10.10.10">
    <property type="entry name" value="Winged helix-like DNA-binding domain superfamily/Winged helix DNA-binding domain"/>
    <property type="match status" value="2"/>
</dbReference>
<dbReference type="Pfam" id="PF04545">
    <property type="entry name" value="Sigma70_r4"/>
    <property type="match status" value="1"/>
</dbReference>
<evidence type="ECO:0000256" key="7">
    <source>
        <dbReference type="SAM" id="MobiDB-lite"/>
    </source>
</evidence>
<evidence type="ECO:0000259" key="8">
    <source>
        <dbReference type="PROSITE" id="PS00715"/>
    </source>
</evidence>
<evidence type="ECO:0000256" key="2">
    <source>
        <dbReference type="ARBA" id="ARBA00023015"/>
    </source>
</evidence>
<feature type="compositionally biased region" description="Basic and acidic residues" evidence="7">
    <location>
        <begin position="7"/>
        <end position="20"/>
    </location>
</feature>
<comment type="caution">
    <text evidence="10">The sequence shown here is derived from an EMBL/GenBank/DDBJ whole genome shotgun (WGS) entry which is preliminary data.</text>
</comment>
<evidence type="ECO:0000256" key="5">
    <source>
        <dbReference type="ARBA" id="ARBA00023163"/>
    </source>
</evidence>
<dbReference type="InterPro" id="IPR050239">
    <property type="entry name" value="Sigma-70_RNA_pol_init_factors"/>
</dbReference>
<dbReference type="Gene3D" id="1.10.601.10">
    <property type="entry name" value="RNA Polymerase Primary Sigma Factor"/>
    <property type="match status" value="1"/>
</dbReference>
<organism evidence="10 11">
    <name type="scientific">Oceanimonas doudoroffii</name>
    <dbReference type="NCBI Taxonomy" id="84158"/>
    <lineage>
        <taxon>Bacteria</taxon>
        <taxon>Pseudomonadati</taxon>
        <taxon>Pseudomonadota</taxon>
        <taxon>Gammaproteobacteria</taxon>
        <taxon>Aeromonadales</taxon>
        <taxon>Aeromonadaceae</taxon>
        <taxon>Oceanimonas</taxon>
    </lineage>
</organism>
<gene>
    <name evidence="6" type="primary">rpoS</name>
    <name evidence="10" type="ORF">B6S08_08650</name>
</gene>
<dbReference type="AlphaFoldDB" id="A0A233RJG4"/>
<feature type="region of interest" description="Sigma-70 factor domain-3" evidence="6">
    <location>
        <begin position="162"/>
        <end position="237"/>
    </location>
</feature>
<dbReference type="InterPro" id="IPR013324">
    <property type="entry name" value="RNA_pol_sigma_r3/r4-like"/>
</dbReference>
<comment type="function">
    <text evidence="6">Sigma factors are initiation factors that promote the attachment of RNA polymerase to specific initiation sites and are then released. This sigma factor is the master transcriptional regulator of the stationary phase and the general stress response.</text>
</comment>
<dbReference type="InterPro" id="IPR007627">
    <property type="entry name" value="RNA_pol_sigma70_r2"/>
</dbReference>
<feature type="short sequence motif" description="Interaction with polymerase core subunit RpoC" evidence="6">
    <location>
        <begin position="106"/>
        <end position="109"/>
    </location>
</feature>
<comment type="similarity">
    <text evidence="6">Belongs to the sigma-70 factor family. RpoS subfamily.</text>
</comment>
<keyword evidence="4 6" id="KW-0238">DNA-binding</keyword>
<dbReference type="InterPro" id="IPR036388">
    <property type="entry name" value="WH-like_DNA-bd_sf"/>
</dbReference>
<dbReference type="InterPro" id="IPR007624">
    <property type="entry name" value="RNA_pol_sigma70_r3"/>
</dbReference>
<dbReference type="InterPro" id="IPR007630">
    <property type="entry name" value="RNA_pol_sigma70_r4"/>
</dbReference>
<keyword evidence="5 6" id="KW-0804">Transcription</keyword>
<reference evidence="10 11" key="1">
    <citation type="submission" date="2017-08" db="EMBL/GenBank/DDBJ databases">
        <title>A Genome Sequence of Oceanimonas doudoroffii ATCC 27123T.</title>
        <authorList>
            <person name="Brennan M.A."/>
            <person name="Maclea K.S."/>
            <person name="Mcclelland W.D."/>
            <person name="Trachtenberg A.M."/>
        </authorList>
    </citation>
    <scope>NUCLEOTIDE SEQUENCE [LARGE SCALE GENOMIC DNA]</scope>
    <source>
        <strain evidence="10 11">ATCC 27123</strain>
    </source>
</reference>
<feature type="domain" description="RNA polymerase sigma-70" evidence="9">
    <location>
        <begin position="275"/>
        <end position="301"/>
    </location>
</feature>
<dbReference type="InterPro" id="IPR013325">
    <property type="entry name" value="RNA_pol_sigma_r2"/>
</dbReference>
<feature type="region of interest" description="Sigma-70 factor domain-1" evidence="6">
    <location>
        <begin position="44"/>
        <end position="77"/>
    </location>
</feature>
<keyword evidence="1 6" id="KW-0963">Cytoplasm</keyword>
<dbReference type="Pfam" id="PF04542">
    <property type="entry name" value="Sigma70_r2"/>
    <property type="match status" value="1"/>
</dbReference>
<evidence type="ECO:0000259" key="9">
    <source>
        <dbReference type="PROSITE" id="PS00716"/>
    </source>
</evidence>
<dbReference type="Pfam" id="PF00140">
    <property type="entry name" value="Sigma70_r1_2"/>
    <property type="match status" value="1"/>
</dbReference>
<dbReference type="PROSITE" id="PS00715">
    <property type="entry name" value="SIGMA70_1"/>
    <property type="match status" value="1"/>
</dbReference>
<dbReference type="Pfam" id="PF04539">
    <property type="entry name" value="Sigma70_r3"/>
    <property type="match status" value="1"/>
</dbReference>
<dbReference type="OrthoDB" id="9809557at2"/>
<dbReference type="RefSeq" id="WP_094200308.1">
    <property type="nucleotide sequence ID" value="NZ_NBIM01000001.1"/>
</dbReference>
<evidence type="ECO:0000313" key="10">
    <source>
        <dbReference type="EMBL" id="OXY83534.1"/>
    </source>
</evidence>
<name>A0A233RJG4_9GAMM</name>
<dbReference type="SUPFAM" id="SSF88946">
    <property type="entry name" value="Sigma2 domain of RNA polymerase sigma factors"/>
    <property type="match status" value="1"/>
</dbReference>
<feature type="domain" description="RNA polymerase sigma-70" evidence="8">
    <location>
        <begin position="106"/>
        <end position="119"/>
    </location>
</feature>
<evidence type="ECO:0000256" key="4">
    <source>
        <dbReference type="ARBA" id="ARBA00023125"/>
    </source>
</evidence>
<accession>A0A233RJG4</accession>
<protein>
    <recommendedName>
        <fullName evidence="6">RNA polymerase sigma factor RpoS</fullName>
    </recommendedName>
    <alternativeName>
        <fullName evidence="6">Sigma S</fullName>
    </alternativeName>
    <alternativeName>
        <fullName evidence="6">Sigma-38</fullName>
    </alternativeName>
</protein>
<keyword evidence="3 6" id="KW-0731">Sigma factor</keyword>
<comment type="subcellular location">
    <subcellularLocation>
        <location evidence="6">Cytoplasm</location>
    </subcellularLocation>
</comment>
<evidence type="ECO:0000256" key="6">
    <source>
        <dbReference type="HAMAP-Rule" id="MF_00959"/>
    </source>
</evidence>
<dbReference type="PANTHER" id="PTHR30603">
    <property type="entry name" value="RNA POLYMERASE SIGMA FACTOR RPO"/>
    <property type="match status" value="1"/>
</dbReference>
<dbReference type="PRINTS" id="PR00046">
    <property type="entry name" value="SIGMA70FCT"/>
</dbReference>
<feature type="region of interest" description="Disordered" evidence="7">
    <location>
        <begin position="1"/>
        <end position="37"/>
    </location>
</feature>
<dbReference type="InterPro" id="IPR012761">
    <property type="entry name" value="RNA_pol_sigma_RpoS"/>
</dbReference>
<proteinExistence type="inferred from homology"/>
<dbReference type="InterPro" id="IPR009042">
    <property type="entry name" value="RNA_pol_sigma70_r1_2"/>
</dbReference>
<evidence type="ECO:0000313" key="11">
    <source>
        <dbReference type="Proteomes" id="UP000242757"/>
    </source>
</evidence>
<dbReference type="GO" id="GO:0003677">
    <property type="term" value="F:DNA binding"/>
    <property type="evidence" value="ECO:0007669"/>
    <property type="project" value="UniProtKB-UniRule"/>
</dbReference>
<feature type="region of interest" description="Sigma-70 factor domain-2" evidence="6">
    <location>
        <begin position="82"/>
        <end position="152"/>
    </location>
</feature>
<dbReference type="NCBIfam" id="NF004207">
    <property type="entry name" value="PRK05657.1"/>
    <property type="match status" value="1"/>
</dbReference>
<dbReference type="FunFam" id="1.10.10.10:FF:000044">
    <property type="entry name" value="RNA polymerase sigma factor RpoS"/>
    <property type="match status" value="1"/>
</dbReference>
<feature type="compositionally biased region" description="Acidic residues" evidence="7">
    <location>
        <begin position="21"/>
        <end position="34"/>
    </location>
</feature>
<dbReference type="NCBIfam" id="TIGR02394">
    <property type="entry name" value="rpoS_proteo"/>
    <property type="match status" value="1"/>
</dbReference>
<dbReference type="HAMAP" id="MF_00959">
    <property type="entry name" value="Sigma70_RpoS"/>
    <property type="match status" value="1"/>
</dbReference>
<dbReference type="Proteomes" id="UP000242757">
    <property type="component" value="Unassembled WGS sequence"/>
</dbReference>
<dbReference type="SUPFAM" id="SSF88659">
    <property type="entry name" value="Sigma3 and sigma4 domains of RNA polymerase sigma factors"/>
    <property type="match status" value="2"/>
</dbReference>
<evidence type="ECO:0000256" key="3">
    <source>
        <dbReference type="ARBA" id="ARBA00023082"/>
    </source>
</evidence>
<comment type="subunit">
    <text evidence="6">Interacts with the RNA polymerase core enzyme.</text>
</comment>
<keyword evidence="2 6" id="KW-0805">Transcription regulation</keyword>
<dbReference type="EMBL" id="NBIM01000001">
    <property type="protein sequence ID" value="OXY83534.1"/>
    <property type="molecule type" value="Genomic_DNA"/>
</dbReference>
<dbReference type="FunFam" id="1.10.601.10:FF:000001">
    <property type="entry name" value="RNA polymerase sigma factor SigA"/>
    <property type="match status" value="1"/>
</dbReference>